<name>A0ABT5FIE4_9GAMM</name>
<dbReference type="PROSITE" id="PS01173">
    <property type="entry name" value="LIPASE_GDXG_HIS"/>
    <property type="match status" value="1"/>
</dbReference>
<evidence type="ECO:0000259" key="3">
    <source>
        <dbReference type="Pfam" id="PF20434"/>
    </source>
</evidence>
<evidence type="ECO:0000313" key="4">
    <source>
        <dbReference type="EMBL" id="MDC2890957.1"/>
    </source>
</evidence>
<dbReference type="Proteomes" id="UP001528411">
    <property type="component" value="Unassembled WGS sequence"/>
</dbReference>
<proteinExistence type="inferred from homology"/>
<dbReference type="SUPFAM" id="SSF53474">
    <property type="entry name" value="alpha/beta-Hydrolases"/>
    <property type="match status" value="1"/>
</dbReference>
<dbReference type="GO" id="GO:0016787">
    <property type="term" value="F:hydrolase activity"/>
    <property type="evidence" value="ECO:0007669"/>
    <property type="project" value="UniProtKB-KW"/>
</dbReference>
<dbReference type="Pfam" id="PF20434">
    <property type="entry name" value="BD-FAE"/>
    <property type="match status" value="1"/>
</dbReference>
<feature type="domain" description="BD-FAE-like" evidence="3">
    <location>
        <begin position="63"/>
        <end position="153"/>
    </location>
</feature>
<dbReference type="InterPro" id="IPR029058">
    <property type="entry name" value="AB_hydrolase_fold"/>
</dbReference>
<evidence type="ECO:0000313" key="5">
    <source>
        <dbReference type="Proteomes" id="UP001528411"/>
    </source>
</evidence>
<accession>A0ABT5FIE4</accession>
<dbReference type="RefSeq" id="WP_272182012.1">
    <property type="nucleotide sequence ID" value="NZ_JAQOMS010000002.1"/>
</dbReference>
<sequence length="158" mass="17468">MFQASSFGATIAIDDGYTVSKRFEKYKKLDPSISLPVIEFAAKQRVQFNLRYAVVDDRELHLDLFHRVTTLPEKGLIVLIHGGGWRAGNKSHFHPLATLLAQQGFDVATPEYRLSIEAPYPAATDDIKVAMDWLVNNKELLGINTQTVTIGGGLQAGI</sequence>
<protein>
    <submittedName>
        <fullName evidence="4">Alpha/beta hydrolase</fullName>
    </submittedName>
</protein>
<gene>
    <name evidence="4" type="ORF">PN838_22275</name>
</gene>
<keyword evidence="5" id="KW-1185">Reference proteome</keyword>
<evidence type="ECO:0000256" key="1">
    <source>
        <dbReference type="ARBA" id="ARBA00010515"/>
    </source>
</evidence>
<dbReference type="InterPro" id="IPR049492">
    <property type="entry name" value="BD-FAE-like_dom"/>
</dbReference>
<keyword evidence="2 4" id="KW-0378">Hydrolase</keyword>
<comment type="similarity">
    <text evidence="1">Belongs to the 'GDXG' lipolytic enzyme family.</text>
</comment>
<comment type="caution">
    <text evidence="4">The sequence shown here is derived from an EMBL/GenBank/DDBJ whole genome shotgun (WGS) entry which is preliminary data.</text>
</comment>
<dbReference type="Gene3D" id="3.40.50.1820">
    <property type="entry name" value="alpha/beta hydrolase"/>
    <property type="match status" value="1"/>
</dbReference>
<dbReference type="EMBL" id="JAQOMS010000002">
    <property type="protein sequence ID" value="MDC2890957.1"/>
    <property type="molecule type" value="Genomic_DNA"/>
</dbReference>
<evidence type="ECO:0000256" key="2">
    <source>
        <dbReference type="ARBA" id="ARBA00022801"/>
    </source>
</evidence>
<dbReference type="InterPro" id="IPR050300">
    <property type="entry name" value="GDXG_lipolytic_enzyme"/>
</dbReference>
<dbReference type="PANTHER" id="PTHR48081">
    <property type="entry name" value="AB HYDROLASE SUPERFAMILY PROTEIN C4A8.06C"/>
    <property type="match status" value="1"/>
</dbReference>
<reference evidence="4 5" key="1">
    <citation type="submission" date="2023-01" db="EMBL/GenBank/DDBJ databases">
        <title>Psychrosphaera sp. nov., isolated from marine algae.</title>
        <authorList>
            <person name="Bayburt H."/>
            <person name="Choi B.J."/>
            <person name="Kim J.M."/>
            <person name="Choi D.G."/>
            <person name="Jeon C.O."/>
        </authorList>
    </citation>
    <scope>NUCLEOTIDE SEQUENCE [LARGE SCALE GENOMIC DNA]</scope>
    <source>
        <strain evidence="4 5">G1-22</strain>
    </source>
</reference>
<dbReference type="InterPro" id="IPR002168">
    <property type="entry name" value="Lipase_GDXG_HIS_AS"/>
</dbReference>
<organism evidence="4 5">
    <name type="scientific">Psychrosphaera algicola</name>
    <dbReference type="NCBI Taxonomy" id="3023714"/>
    <lineage>
        <taxon>Bacteria</taxon>
        <taxon>Pseudomonadati</taxon>
        <taxon>Pseudomonadota</taxon>
        <taxon>Gammaproteobacteria</taxon>
        <taxon>Alteromonadales</taxon>
        <taxon>Pseudoalteromonadaceae</taxon>
        <taxon>Psychrosphaera</taxon>
    </lineage>
</organism>